<evidence type="ECO:0000313" key="2">
    <source>
        <dbReference type="EMBL" id="MCA9381750.1"/>
    </source>
</evidence>
<protein>
    <submittedName>
        <fullName evidence="2">Uncharacterized protein</fullName>
    </submittedName>
</protein>
<reference evidence="2" key="2">
    <citation type="journal article" date="2021" name="Microbiome">
        <title>Successional dynamics and alternative stable states in a saline activated sludge microbial community over 9 years.</title>
        <authorList>
            <person name="Wang Y."/>
            <person name="Ye J."/>
            <person name="Ju F."/>
            <person name="Liu L."/>
            <person name="Boyd J.A."/>
            <person name="Deng Y."/>
            <person name="Parks D.H."/>
            <person name="Jiang X."/>
            <person name="Yin X."/>
            <person name="Woodcroft B.J."/>
            <person name="Tyson G.W."/>
            <person name="Hugenholtz P."/>
            <person name="Polz M.F."/>
            <person name="Zhang T."/>
        </authorList>
    </citation>
    <scope>NUCLEOTIDE SEQUENCE</scope>
    <source>
        <strain evidence="2">HKST-UBA13</strain>
    </source>
</reference>
<organism evidence="2 3">
    <name type="scientific">Candidatus Dojkabacteria bacterium</name>
    <dbReference type="NCBI Taxonomy" id="2099670"/>
    <lineage>
        <taxon>Bacteria</taxon>
        <taxon>Candidatus Dojkabacteria</taxon>
    </lineage>
</organism>
<dbReference type="EMBL" id="JAGQLJ010000176">
    <property type="protein sequence ID" value="MCA9381750.1"/>
    <property type="molecule type" value="Genomic_DNA"/>
</dbReference>
<comment type="caution">
    <text evidence="2">The sequence shown here is derived from an EMBL/GenBank/DDBJ whole genome shotgun (WGS) entry which is preliminary data.</text>
</comment>
<evidence type="ECO:0000313" key="3">
    <source>
        <dbReference type="Proteomes" id="UP000775877"/>
    </source>
</evidence>
<reference evidence="2" key="1">
    <citation type="submission" date="2020-04" db="EMBL/GenBank/DDBJ databases">
        <authorList>
            <person name="Zhang T."/>
        </authorList>
    </citation>
    <scope>NUCLEOTIDE SEQUENCE</scope>
    <source>
        <strain evidence="2">HKST-UBA13</strain>
    </source>
</reference>
<proteinExistence type="predicted"/>
<keyword evidence="1" id="KW-0175">Coiled coil</keyword>
<feature type="coiled-coil region" evidence="1">
    <location>
        <begin position="87"/>
        <end position="115"/>
    </location>
</feature>
<dbReference type="Proteomes" id="UP000775877">
    <property type="component" value="Unassembled WGS sequence"/>
</dbReference>
<name>A0A955RHW6_9BACT</name>
<evidence type="ECO:0000256" key="1">
    <source>
        <dbReference type="SAM" id="Coils"/>
    </source>
</evidence>
<dbReference type="AlphaFoldDB" id="A0A955RHW6"/>
<accession>A0A955RHW6</accession>
<gene>
    <name evidence="2" type="ORF">KC678_05780</name>
</gene>
<sequence length="144" mass="15822">MDKLNELLAKCALKNVYFEGKLGTSNYSAQDVLHTLGLRNINEMYEKIETELSKVTKTSLFKTGGTNSAKKAELTLKSETLEAIFNYKQAEAEAAKAKEKAMEDARQKLATLKSIKTAKEFEALNGMNLDAINAEIAQLENAGA</sequence>